<dbReference type="EMBL" id="CTEC01000002">
    <property type="protein sequence ID" value="CQD16183.1"/>
    <property type="molecule type" value="Genomic_DNA"/>
</dbReference>
<feature type="transmembrane region" description="Helical" evidence="1">
    <location>
        <begin position="37"/>
        <end position="57"/>
    </location>
</feature>
<keyword evidence="1" id="KW-1133">Transmembrane helix</keyword>
<dbReference type="AlphaFoldDB" id="A0A0U1DH81"/>
<gene>
    <name evidence="2" type="ORF">BN000_03412</name>
</gene>
<keyword evidence="3" id="KW-1185">Reference proteome</keyword>
<proteinExistence type="predicted"/>
<evidence type="ECO:0000256" key="1">
    <source>
        <dbReference type="SAM" id="Phobius"/>
    </source>
</evidence>
<evidence type="ECO:0000313" key="3">
    <source>
        <dbReference type="Proteomes" id="UP000199601"/>
    </source>
</evidence>
<name>A0A0U1DH81_9MYCO</name>
<dbReference type="Proteomes" id="UP000199601">
    <property type="component" value="Unassembled WGS sequence"/>
</dbReference>
<keyword evidence="1" id="KW-0812">Transmembrane</keyword>
<sequence length="69" mass="6396">MATTTAPPPAAGPAAGGGAVVVVGGTGVGTSGSAYEVAGNAIVTALALVTVAIASVAHRPLRRVELGST</sequence>
<evidence type="ECO:0000313" key="2">
    <source>
        <dbReference type="EMBL" id="CQD16183.1"/>
    </source>
</evidence>
<organism evidence="2 3">
    <name type="scientific">Mycobacterium europaeum</name>
    <dbReference type="NCBI Taxonomy" id="761804"/>
    <lineage>
        <taxon>Bacteria</taxon>
        <taxon>Bacillati</taxon>
        <taxon>Actinomycetota</taxon>
        <taxon>Actinomycetes</taxon>
        <taxon>Mycobacteriales</taxon>
        <taxon>Mycobacteriaceae</taxon>
        <taxon>Mycobacterium</taxon>
        <taxon>Mycobacterium simiae complex</taxon>
    </lineage>
</organism>
<reference evidence="3" key="1">
    <citation type="submission" date="2015-03" db="EMBL/GenBank/DDBJ databases">
        <authorList>
            <person name="Urmite Genomes"/>
        </authorList>
    </citation>
    <scope>NUCLEOTIDE SEQUENCE [LARGE SCALE GENOMIC DNA]</scope>
    <source>
        <strain evidence="3">CSUR P1344</strain>
    </source>
</reference>
<protein>
    <submittedName>
        <fullName evidence="2">Uncharacterized protein</fullName>
    </submittedName>
</protein>
<keyword evidence="1" id="KW-0472">Membrane</keyword>
<accession>A0A0U1DH81</accession>